<dbReference type="Pfam" id="PF00675">
    <property type="entry name" value="Peptidase_M16"/>
    <property type="match status" value="2"/>
</dbReference>
<dbReference type="InterPro" id="IPR011765">
    <property type="entry name" value="Pept_M16_N"/>
</dbReference>
<dbReference type="Gene3D" id="3.30.830.10">
    <property type="entry name" value="Metalloenzyme, LuxS/M16 peptidase-like"/>
    <property type="match status" value="4"/>
</dbReference>
<dbReference type="OrthoDB" id="5288619at2"/>
<evidence type="ECO:0000313" key="6">
    <source>
        <dbReference type="EMBL" id="KYG70829.1"/>
    </source>
</evidence>
<dbReference type="InterPro" id="IPR007863">
    <property type="entry name" value="Peptidase_M16_C"/>
</dbReference>
<evidence type="ECO:0000259" key="5">
    <source>
        <dbReference type="Pfam" id="PF05193"/>
    </source>
</evidence>
<evidence type="ECO:0000256" key="3">
    <source>
        <dbReference type="RuleBase" id="RU004447"/>
    </source>
</evidence>
<dbReference type="Proteomes" id="UP000075391">
    <property type="component" value="Unassembled WGS sequence"/>
</dbReference>
<dbReference type="AlphaFoldDB" id="A0A150WWP4"/>
<dbReference type="PANTHER" id="PTHR11851">
    <property type="entry name" value="METALLOPROTEASE"/>
    <property type="match status" value="1"/>
</dbReference>
<gene>
    <name evidence="6" type="ORF">AZI85_02545</name>
</gene>
<dbReference type="GO" id="GO:0006508">
    <property type="term" value="P:proteolysis"/>
    <property type="evidence" value="ECO:0007669"/>
    <property type="project" value="UniProtKB-KW"/>
</dbReference>
<reference evidence="6 7" key="1">
    <citation type="submission" date="2016-03" db="EMBL/GenBank/DDBJ databases">
        <authorList>
            <person name="Ploux O."/>
        </authorList>
    </citation>
    <scope>NUCLEOTIDE SEQUENCE [LARGE SCALE GENOMIC DNA]</scope>
    <source>
        <strain evidence="6 7">BER2</strain>
    </source>
</reference>
<dbReference type="PROSITE" id="PS00143">
    <property type="entry name" value="INSULINASE"/>
    <property type="match status" value="1"/>
</dbReference>
<dbReference type="EMBL" id="LUKF01000001">
    <property type="protein sequence ID" value="KYG70829.1"/>
    <property type="molecule type" value="Genomic_DNA"/>
</dbReference>
<evidence type="ECO:0000259" key="4">
    <source>
        <dbReference type="Pfam" id="PF00675"/>
    </source>
</evidence>
<dbReference type="GO" id="GO:0046872">
    <property type="term" value="F:metal ion binding"/>
    <property type="evidence" value="ECO:0007669"/>
    <property type="project" value="InterPro"/>
</dbReference>
<evidence type="ECO:0000256" key="2">
    <source>
        <dbReference type="ARBA" id="ARBA00007261"/>
    </source>
</evidence>
<dbReference type="InterPro" id="IPR001431">
    <property type="entry name" value="Pept_M16_Zn_BS"/>
</dbReference>
<dbReference type="GO" id="GO:0004222">
    <property type="term" value="F:metalloendopeptidase activity"/>
    <property type="evidence" value="ECO:0007669"/>
    <property type="project" value="InterPro"/>
</dbReference>
<proteinExistence type="inferred from homology"/>
<feature type="domain" description="Peptidase M16 N-terminal" evidence="4">
    <location>
        <begin position="13"/>
        <end position="158"/>
    </location>
</feature>
<evidence type="ECO:0000313" key="7">
    <source>
        <dbReference type="Proteomes" id="UP000075391"/>
    </source>
</evidence>
<dbReference type="PANTHER" id="PTHR11851:SF49">
    <property type="entry name" value="MITOCHONDRIAL-PROCESSING PEPTIDASE SUBUNIT ALPHA"/>
    <property type="match status" value="1"/>
</dbReference>
<accession>A0A150WWP4</accession>
<dbReference type="Pfam" id="PF05193">
    <property type="entry name" value="Peptidase_M16_C"/>
    <property type="match status" value="2"/>
</dbReference>
<comment type="similarity">
    <text evidence="2 3">Belongs to the peptidase M16 family.</text>
</comment>
<dbReference type="SUPFAM" id="SSF63411">
    <property type="entry name" value="LuxS/MPP-like metallohydrolase"/>
    <property type="match status" value="4"/>
</dbReference>
<dbReference type="InterPro" id="IPR011249">
    <property type="entry name" value="Metalloenz_LuxS/M16"/>
</dbReference>
<comment type="caution">
    <text evidence="6">The sequence shown here is derived from an EMBL/GenBank/DDBJ whole genome shotgun (WGS) entry which is preliminary data.</text>
</comment>
<feature type="domain" description="Peptidase M16 N-terminal" evidence="4">
    <location>
        <begin position="478"/>
        <end position="616"/>
    </location>
</feature>
<protein>
    <submittedName>
        <fullName evidence="6">Zinc protease</fullName>
    </submittedName>
</protein>
<evidence type="ECO:0000256" key="1">
    <source>
        <dbReference type="ARBA" id="ARBA00001947"/>
    </source>
</evidence>
<feature type="domain" description="Peptidase M16 C-terminal" evidence="5">
    <location>
        <begin position="166"/>
        <end position="341"/>
    </location>
</feature>
<organism evidence="6 7">
    <name type="scientific">Bdellovibrio bacteriovorus</name>
    <dbReference type="NCBI Taxonomy" id="959"/>
    <lineage>
        <taxon>Bacteria</taxon>
        <taxon>Pseudomonadati</taxon>
        <taxon>Bdellovibrionota</taxon>
        <taxon>Bdellovibrionia</taxon>
        <taxon>Bdellovibrionales</taxon>
        <taxon>Pseudobdellovibrionaceae</taxon>
        <taxon>Bdellovibrio</taxon>
    </lineage>
</organism>
<dbReference type="RefSeq" id="WP_063242581.1">
    <property type="nucleotide sequence ID" value="NZ_LUKF01000001.1"/>
</dbReference>
<dbReference type="InterPro" id="IPR050361">
    <property type="entry name" value="MPP/UQCRC_Complex"/>
</dbReference>
<keyword evidence="6" id="KW-0645">Protease</keyword>
<sequence length="867" mass="97913">MSKKFQLKNGMKVLFLESHKSPVVSVQMWVKTGSADEKKGEEGLSHFIEHLVFKGTRKYNVGEIAATVEGSGGELNAYTSFDQTVFYVTISKQFSDVALDVISEMMGFPTFDPKEIDNEREVVIEEIKRGQDSPGRRASQLLFTNVFKKHPYGRPVIGYDKVVNGVSPKKILQYYHSRYVPSNMFLVVAGDFESKDMKKKVEELFGAFAPYKLKKVARTKEPAQKAIRIKVEQTKFEQTTGYLTWRIPSVKHKDIAALEVLSAILGQGDSCRLMQSLRIREPLTNSVGSFSYSMQDDGLFAVSFNLEKENLAKALTKVTPELVKLIEEPPTSAEMQKAITNFASHEVYSMETVDNIARKAGSNEFYYNDHDYYRKYMKEVYALKPEDIQKVAKKYFKPDNFGLSLMTNMDKKEAEQILKSFAKDLKKALQGAKLSKDTMKFKAKKFNINVGAVKHTPETEKITLSSGATLLIRDQKDTPYVAMKAAFLGGTRVEEENQTGLTELFSRNWLSGSKNFTEDDINLKVDELAAGFGAFGGRNSAGLSMDYLSPFEDKMLEIYADSLLHPLFPQDILEREKVVIKNQIKARNDNPAQLCVLSFLQEIFKGHPYARDMIGTEASINAINSEHLMAYYKKIAHAKNLTFCVVGDVNKDKWVNKLEEITKLLPKGERVANKFPIAELKEGKKLYQPLKKEQSHIIVGYRGLTLKDPNRFTLEIIQSILSGQGGRLFIELRDKNSLAYSVSPMHMEGLECGYFGGYIGCSPEKSEKAIQMLKAEFQKLADTKVSEEELGRAQRYLIGRHDIELQRKSTICNALLFDDIYGLDYKDTLDVADKYFAVTPEDVQKLAQKIFSQPSVISLVGPSDVEL</sequence>
<keyword evidence="6" id="KW-0378">Hydrolase</keyword>
<comment type="cofactor">
    <cofactor evidence="1">
        <name>Zn(2+)</name>
        <dbReference type="ChEBI" id="CHEBI:29105"/>
    </cofactor>
</comment>
<feature type="domain" description="Peptidase M16 C-terminal" evidence="5">
    <location>
        <begin position="623"/>
        <end position="796"/>
    </location>
</feature>
<name>A0A150WWP4_BDEBC</name>